<keyword evidence="4 6" id="KW-1133">Transmembrane helix</keyword>
<dbReference type="InterPro" id="IPR006153">
    <property type="entry name" value="Cation/H_exchanger_TM"/>
</dbReference>
<dbReference type="AlphaFoldDB" id="A0A9D4DNR9"/>
<feature type="transmembrane region" description="Helical" evidence="6">
    <location>
        <begin position="256"/>
        <end position="279"/>
    </location>
</feature>
<keyword evidence="9" id="KW-1185">Reference proteome</keyword>
<dbReference type="PANTHER" id="PTHR31102">
    <property type="match status" value="1"/>
</dbReference>
<dbReference type="GO" id="GO:1902600">
    <property type="term" value="P:proton transmembrane transport"/>
    <property type="evidence" value="ECO:0007669"/>
    <property type="project" value="InterPro"/>
</dbReference>
<evidence type="ECO:0000259" key="7">
    <source>
        <dbReference type="Pfam" id="PF00999"/>
    </source>
</evidence>
<evidence type="ECO:0000256" key="5">
    <source>
        <dbReference type="ARBA" id="ARBA00023136"/>
    </source>
</evidence>
<dbReference type="InterPro" id="IPR038770">
    <property type="entry name" value="Na+/solute_symporter_sf"/>
</dbReference>
<sequence>MLKMENGNGIRLRDVSDTKEMAQLDPNCAVVVKMSEESNSTFVLSKELNRENDKHNGTLTENSASNGKFRNGIARVKSCVSQCLTSQNPLPENPSLKQRVCHAFRLPPHGHIAVYIRFAVICLQIWVVLYCFSHREALPGGNLFSLFILFFSCAVGGYLISFVNLPPLLGMLILGLMLRNVPGIKYIGEHIDAKWSGTLRKVALTVILTRAGLGLDLVKLRKMWLAVVRLAFLPCTAEIITVGVVSHFLLGFPWVWSMMLGCVLGALSPAVTVPSLVNLQDRKYGVTKGIPTMLLSAGGLDNVMCVTAFSVLLGIIFSSGDNLALTIAKGPLGIVAGIAYGFAAGIFLWYIPSGDGPNRVFYRYVMLLSAGLIALFGSSEVGLSGAGPIGCLTTATVAAYKWRQGRQPGEKDAVAGVMALTWMIVQHFLFGLIGAAVNIANIKSETAGLGIATLAIGLVARSLVSITVTTGNGFNWKERVFVTLTWLAKATVQAAFGGLALDNVRQSHDPDGSHLKYATDILTISVLAIIICAPVGATCIAVFGPKFLVQGDQEEVEEEVSKKETKVEKVAPPEVEVVVDLVLEKKSVRSSSQASLASTSFQSELSSVLRRRSKADILGFDNPAFDSNVKVRQHDNMEKSIDDVVDTKVELQDDVFEDSRKESNIDRKQRHVVIEDVTSASTESGIDLKEDLHDNSTESVDDNIENRTNDAVDVISIASSRSSSSGTDLDKVYQNANEAEMIAVATLN</sequence>
<name>A0A9D4DNR9_DREPO</name>
<feature type="transmembrane region" description="Helical" evidence="6">
    <location>
        <begin position="230"/>
        <end position="250"/>
    </location>
</feature>
<evidence type="ECO:0000313" key="8">
    <source>
        <dbReference type="EMBL" id="KAH3751875.1"/>
    </source>
</evidence>
<reference evidence="8" key="2">
    <citation type="submission" date="2020-11" db="EMBL/GenBank/DDBJ databases">
        <authorList>
            <person name="McCartney M.A."/>
            <person name="Auch B."/>
            <person name="Kono T."/>
            <person name="Mallez S."/>
            <person name="Becker A."/>
            <person name="Gohl D.M."/>
            <person name="Silverstein K.A.T."/>
            <person name="Koren S."/>
            <person name="Bechman K.B."/>
            <person name="Herman A."/>
            <person name="Abrahante J.E."/>
            <person name="Garbe J."/>
        </authorList>
    </citation>
    <scope>NUCLEOTIDE SEQUENCE</scope>
    <source>
        <strain evidence="8">Duluth1</strain>
        <tissue evidence="8">Whole animal</tissue>
    </source>
</reference>
<reference evidence="8" key="1">
    <citation type="journal article" date="2019" name="bioRxiv">
        <title>The Genome of the Zebra Mussel, Dreissena polymorpha: A Resource for Invasive Species Research.</title>
        <authorList>
            <person name="McCartney M.A."/>
            <person name="Auch B."/>
            <person name="Kono T."/>
            <person name="Mallez S."/>
            <person name="Zhang Y."/>
            <person name="Obille A."/>
            <person name="Becker A."/>
            <person name="Abrahante J.E."/>
            <person name="Garbe J."/>
            <person name="Badalamenti J.P."/>
            <person name="Herman A."/>
            <person name="Mangelson H."/>
            <person name="Liachko I."/>
            <person name="Sullivan S."/>
            <person name="Sone E.D."/>
            <person name="Koren S."/>
            <person name="Silverstein K.A.T."/>
            <person name="Beckman K.B."/>
            <person name="Gohl D.M."/>
        </authorList>
    </citation>
    <scope>NUCLEOTIDE SEQUENCE</scope>
    <source>
        <strain evidence="8">Duluth1</strain>
        <tissue evidence="8">Whole animal</tissue>
    </source>
</reference>
<evidence type="ECO:0000256" key="3">
    <source>
        <dbReference type="ARBA" id="ARBA00022692"/>
    </source>
</evidence>
<dbReference type="PANTHER" id="PTHR31102:SF1">
    <property type="entry name" value="CATION_H+ EXCHANGER DOMAIN-CONTAINING PROTEIN"/>
    <property type="match status" value="1"/>
</dbReference>
<dbReference type="Gene3D" id="1.20.1530.20">
    <property type="match status" value="1"/>
</dbReference>
<comment type="similarity">
    <text evidence="2">Belongs to the monovalent cation:proton antiporter 1 (CPA1) transporter (TC 2.A.36) family.</text>
</comment>
<accession>A0A9D4DNR9</accession>
<comment type="caution">
    <text evidence="8">The sequence shown here is derived from an EMBL/GenBank/DDBJ whole genome shotgun (WGS) entry which is preliminary data.</text>
</comment>
<proteinExistence type="inferred from homology"/>
<feature type="transmembrane region" description="Helical" evidence="6">
    <location>
        <begin position="414"/>
        <end position="440"/>
    </location>
</feature>
<dbReference type="Pfam" id="PF00999">
    <property type="entry name" value="Na_H_Exchanger"/>
    <property type="match status" value="1"/>
</dbReference>
<feature type="transmembrane region" description="Helical" evidence="6">
    <location>
        <begin position="300"/>
        <end position="320"/>
    </location>
</feature>
<evidence type="ECO:0000313" key="9">
    <source>
        <dbReference type="Proteomes" id="UP000828390"/>
    </source>
</evidence>
<gene>
    <name evidence="8" type="ORF">DPMN_186454</name>
</gene>
<organism evidence="8 9">
    <name type="scientific">Dreissena polymorpha</name>
    <name type="common">Zebra mussel</name>
    <name type="synonym">Mytilus polymorpha</name>
    <dbReference type="NCBI Taxonomy" id="45954"/>
    <lineage>
        <taxon>Eukaryota</taxon>
        <taxon>Metazoa</taxon>
        <taxon>Spiralia</taxon>
        <taxon>Lophotrochozoa</taxon>
        <taxon>Mollusca</taxon>
        <taxon>Bivalvia</taxon>
        <taxon>Autobranchia</taxon>
        <taxon>Heteroconchia</taxon>
        <taxon>Euheterodonta</taxon>
        <taxon>Imparidentia</taxon>
        <taxon>Neoheterodontei</taxon>
        <taxon>Myida</taxon>
        <taxon>Dreissenoidea</taxon>
        <taxon>Dreissenidae</taxon>
        <taxon>Dreissena</taxon>
    </lineage>
</organism>
<feature type="transmembrane region" description="Helical" evidence="6">
    <location>
        <begin position="360"/>
        <end position="377"/>
    </location>
</feature>
<keyword evidence="3 6" id="KW-0812">Transmembrane</keyword>
<evidence type="ECO:0000256" key="4">
    <source>
        <dbReference type="ARBA" id="ARBA00022989"/>
    </source>
</evidence>
<feature type="transmembrane region" description="Helical" evidence="6">
    <location>
        <begin position="480"/>
        <end position="501"/>
    </location>
</feature>
<feature type="transmembrane region" description="Helical" evidence="6">
    <location>
        <begin position="521"/>
        <end position="543"/>
    </location>
</feature>
<evidence type="ECO:0000256" key="6">
    <source>
        <dbReference type="SAM" id="Phobius"/>
    </source>
</evidence>
<feature type="transmembrane region" description="Helical" evidence="6">
    <location>
        <begin position="144"/>
        <end position="165"/>
    </location>
</feature>
<comment type="subcellular location">
    <subcellularLocation>
        <location evidence="1">Membrane</location>
        <topology evidence="1">Multi-pass membrane protein</topology>
    </subcellularLocation>
</comment>
<dbReference type="GO" id="GO:0016020">
    <property type="term" value="C:membrane"/>
    <property type="evidence" value="ECO:0007669"/>
    <property type="project" value="UniProtKB-SubCell"/>
</dbReference>
<evidence type="ECO:0000256" key="1">
    <source>
        <dbReference type="ARBA" id="ARBA00004141"/>
    </source>
</evidence>
<feature type="transmembrane region" description="Helical" evidence="6">
    <location>
        <begin position="112"/>
        <end position="132"/>
    </location>
</feature>
<dbReference type="InterPro" id="IPR051843">
    <property type="entry name" value="CPA1_transporter"/>
</dbReference>
<protein>
    <recommendedName>
        <fullName evidence="7">Cation/H+ exchanger transmembrane domain-containing protein</fullName>
    </recommendedName>
</protein>
<feature type="transmembrane region" description="Helical" evidence="6">
    <location>
        <begin position="332"/>
        <end position="351"/>
    </location>
</feature>
<feature type="transmembrane region" description="Helical" evidence="6">
    <location>
        <begin position="446"/>
        <end position="468"/>
    </location>
</feature>
<dbReference type="GO" id="GO:0015297">
    <property type="term" value="F:antiporter activity"/>
    <property type="evidence" value="ECO:0007669"/>
    <property type="project" value="InterPro"/>
</dbReference>
<feature type="domain" description="Cation/H+ exchanger transmembrane" evidence="7">
    <location>
        <begin position="153"/>
        <end position="531"/>
    </location>
</feature>
<dbReference type="Proteomes" id="UP000828390">
    <property type="component" value="Unassembled WGS sequence"/>
</dbReference>
<keyword evidence="5 6" id="KW-0472">Membrane</keyword>
<evidence type="ECO:0000256" key="2">
    <source>
        <dbReference type="ARBA" id="ARBA00007367"/>
    </source>
</evidence>
<dbReference type="EMBL" id="JAIWYP010000010">
    <property type="protein sequence ID" value="KAH3751875.1"/>
    <property type="molecule type" value="Genomic_DNA"/>
</dbReference>